<organism evidence="2 3">
    <name type="scientific">Puccinia sorghi</name>
    <dbReference type="NCBI Taxonomy" id="27349"/>
    <lineage>
        <taxon>Eukaryota</taxon>
        <taxon>Fungi</taxon>
        <taxon>Dikarya</taxon>
        <taxon>Basidiomycota</taxon>
        <taxon>Pucciniomycotina</taxon>
        <taxon>Pucciniomycetes</taxon>
        <taxon>Pucciniales</taxon>
        <taxon>Pucciniaceae</taxon>
        <taxon>Puccinia</taxon>
    </lineage>
</organism>
<accession>A0A0L6UW44</accession>
<keyword evidence="3" id="KW-1185">Reference proteome</keyword>
<dbReference type="AlphaFoldDB" id="A0A0L6UW44"/>
<dbReference type="GO" id="GO:0008270">
    <property type="term" value="F:zinc ion binding"/>
    <property type="evidence" value="ECO:0007669"/>
    <property type="project" value="InterPro"/>
</dbReference>
<dbReference type="EMBL" id="LAVV01008724">
    <property type="protein sequence ID" value="KNZ52090.1"/>
    <property type="molecule type" value="Genomic_DNA"/>
</dbReference>
<dbReference type="GO" id="GO:0006397">
    <property type="term" value="P:mRNA processing"/>
    <property type="evidence" value="ECO:0007669"/>
    <property type="project" value="UniProtKB-KW"/>
</dbReference>
<comment type="caution">
    <text evidence="2">The sequence shown here is derived from an EMBL/GenBank/DDBJ whole genome shotgun (WGS) entry which is preliminary data.</text>
</comment>
<protein>
    <submittedName>
        <fullName evidence="2">Zinc knuckle family protein</fullName>
    </submittedName>
</protein>
<name>A0A0L6UW44_9BASI</name>
<evidence type="ECO:0000313" key="2">
    <source>
        <dbReference type="EMBL" id="KNZ52090.1"/>
    </source>
</evidence>
<evidence type="ECO:0000256" key="1">
    <source>
        <dbReference type="ARBA" id="ARBA00022664"/>
    </source>
</evidence>
<dbReference type="GO" id="GO:0003676">
    <property type="term" value="F:nucleic acid binding"/>
    <property type="evidence" value="ECO:0007669"/>
    <property type="project" value="InterPro"/>
</dbReference>
<sequence length="83" mass="8964">MYQDSLHAVPTFNAQLKIIDSVLSPYCSVSVSEETVSSAEVPKQTEVTAIAAQNNTCHICKKPGHWSPNCEFVTNPPPSKSSS</sequence>
<dbReference type="VEuPathDB" id="FungiDB:VP01_36g14"/>
<reference evidence="2 3" key="1">
    <citation type="submission" date="2015-08" db="EMBL/GenBank/DDBJ databases">
        <title>Next Generation Sequencing and Analysis of the Genome of Puccinia sorghi L Schw, the Causal Agent of Maize Common Rust.</title>
        <authorList>
            <person name="Rochi L."/>
            <person name="Burguener G."/>
            <person name="Darino M."/>
            <person name="Turjanski A."/>
            <person name="Kreff E."/>
            <person name="Dieguez M.J."/>
            <person name="Sacco F."/>
        </authorList>
    </citation>
    <scope>NUCLEOTIDE SEQUENCE [LARGE SCALE GENOMIC DNA]</scope>
    <source>
        <strain evidence="2 3">RO10H11247</strain>
    </source>
</reference>
<dbReference type="InterPro" id="IPR036875">
    <property type="entry name" value="Znf_CCHC_sf"/>
</dbReference>
<dbReference type="Gene3D" id="4.10.60.10">
    <property type="entry name" value="Zinc finger, CCHC-type"/>
    <property type="match status" value="1"/>
</dbReference>
<proteinExistence type="predicted"/>
<gene>
    <name evidence="2" type="ORF">VP01_36g14</name>
</gene>
<dbReference type="Proteomes" id="UP000037035">
    <property type="component" value="Unassembled WGS sequence"/>
</dbReference>
<dbReference type="SUPFAM" id="SSF57756">
    <property type="entry name" value="Retrovirus zinc finger-like domains"/>
    <property type="match status" value="1"/>
</dbReference>
<keyword evidence="1" id="KW-0507">mRNA processing</keyword>
<evidence type="ECO:0000313" key="3">
    <source>
        <dbReference type="Proteomes" id="UP000037035"/>
    </source>
</evidence>
<dbReference type="OrthoDB" id="8064718at2759"/>